<evidence type="ECO:0000259" key="6">
    <source>
        <dbReference type="PROSITE" id="PS50800"/>
    </source>
</evidence>
<reference evidence="7 8" key="1">
    <citation type="submission" date="2017-08" db="EMBL/GenBank/DDBJ databases">
        <title>Acidophilic green algal genome provides insights into adaptation to an acidic environment.</title>
        <authorList>
            <person name="Hirooka S."/>
            <person name="Hirose Y."/>
            <person name="Kanesaki Y."/>
            <person name="Higuchi S."/>
            <person name="Fujiwara T."/>
            <person name="Onuma R."/>
            <person name="Era A."/>
            <person name="Ohbayashi R."/>
            <person name="Uzuka A."/>
            <person name="Nozaki H."/>
            <person name="Yoshikawa H."/>
            <person name="Miyagishima S.Y."/>
        </authorList>
    </citation>
    <scope>NUCLEOTIDE SEQUENCE [LARGE SCALE GENOMIC DNA]</scope>
    <source>
        <strain evidence="7 8">NIES-2499</strain>
    </source>
</reference>
<dbReference type="Pfam" id="PF00076">
    <property type="entry name" value="RRM_1"/>
    <property type="match status" value="2"/>
</dbReference>
<organism evidence="7 8">
    <name type="scientific">Chlamydomonas eustigma</name>
    <dbReference type="NCBI Taxonomy" id="1157962"/>
    <lineage>
        <taxon>Eukaryota</taxon>
        <taxon>Viridiplantae</taxon>
        <taxon>Chlorophyta</taxon>
        <taxon>core chlorophytes</taxon>
        <taxon>Chlorophyceae</taxon>
        <taxon>CS clade</taxon>
        <taxon>Chlamydomonadales</taxon>
        <taxon>Chlamydomonadaceae</taxon>
        <taxon>Chlamydomonas</taxon>
    </lineage>
</organism>
<name>A0A250XGD6_9CHLO</name>
<keyword evidence="8" id="KW-1185">Reference proteome</keyword>
<dbReference type="InterPro" id="IPR000504">
    <property type="entry name" value="RRM_dom"/>
</dbReference>
<protein>
    <recommendedName>
        <fullName evidence="9">SAP domain-containing protein</fullName>
    </recommendedName>
</protein>
<dbReference type="InterPro" id="IPR035979">
    <property type="entry name" value="RBD_domain_sf"/>
</dbReference>
<evidence type="ECO:0000256" key="4">
    <source>
        <dbReference type="SAM" id="MobiDB-lite"/>
    </source>
</evidence>
<feature type="compositionally biased region" description="Low complexity" evidence="4">
    <location>
        <begin position="259"/>
        <end position="271"/>
    </location>
</feature>
<dbReference type="SMART" id="SM00360">
    <property type="entry name" value="RRM"/>
    <property type="match status" value="2"/>
</dbReference>
<dbReference type="Pfam" id="PF02037">
    <property type="entry name" value="SAP"/>
    <property type="match status" value="1"/>
</dbReference>
<evidence type="ECO:0000256" key="3">
    <source>
        <dbReference type="PROSITE-ProRule" id="PRU00176"/>
    </source>
</evidence>
<keyword evidence="1" id="KW-0677">Repeat</keyword>
<dbReference type="CDD" id="cd00590">
    <property type="entry name" value="RRM_SF"/>
    <property type="match status" value="2"/>
</dbReference>
<dbReference type="InterPro" id="IPR012677">
    <property type="entry name" value="Nucleotide-bd_a/b_plait_sf"/>
</dbReference>
<dbReference type="PROSITE" id="PS50800">
    <property type="entry name" value="SAP"/>
    <property type="match status" value="1"/>
</dbReference>
<evidence type="ECO:0000259" key="5">
    <source>
        <dbReference type="PROSITE" id="PS50102"/>
    </source>
</evidence>
<evidence type="ECO:0000256" key="1">
    <source>
        <dbReference type="ARBA" id="ARBA00022737"/>
    </source>
</evidence>
<dbReference type="SUPFAM" id="SSF54928">
    <property type="entry name" value="RNA-binding domain, RBD"/>
    <property type="match status" value="2"/>
</dbReference>
<feature type="compositionally biased region" description="Basic and acidic residues" evidence="4">
    <location>
        <begin position="248"/>
        <end position="258"/>
    </location>
</feature>
<sequence>MEKSIDKLTVNDLKSELKNRDLPTNGLKAELIARLQEAIDKVTAENGGEKDEKTDHHGDESNIMANTEIENLKVTNEAAVKVEPDTAVESATIEGQTNIQDESEKTFEATANIAADKNMGVPTEDKDVEEWELMTIPEEWLPPPIVRVRNIPEECSSEDLQSSIEACRLLVRGIAFEAETKDGKQTAYVRFSPLPLPWTLSEEDLATPFIQPDSDASATTTVKVAADIKVEGAQVSGQDGSSLPETGDDTKPEKDDSKTQTQTSSTANAKQSMEDGRRDGDAAKTSRFLAAHLTESQLQVCGQRVLVDVPPVPLALFIGNIDHDDDQQLRSTLEQYGSVERCFVMRNKEGVSKGYAFVEYSLPASATIAKEKIEQNFNREISDRQARRITLARQRVLSQPQYSNIVSSSEGVHAVGVSQNDSRTEDEVAPGVQVEEAAGGCVEGGSNGTVGVESQGTAQQHEGQNAEDVDAPVKIMRAEPMLVRTPMSLFSKSIYVSNLPQGFINEPELRAVFEAYGPVTAVTIVKTPTGHSKGFAFVEFKRSQHAHTAVLAIGNQTLPVFGRLLVSFQNPSKALASRAFIPPEVRSSAGRGYYQGGRGGYAGRGYTLGGYNNYGRGGERGQSYGSGYDRNYGSYGGSYSGGRSGSYGGASYGQGYSSYQSGYGYGGSYNGYGSQSSYSGSYGAAAAPQSAGYGAGYGTQAGYGTHLSYGSQTGYGGASQAYGASSHSSYGGDAQPGYGSYASYNAPAYGSAAGYGAASGYSNYGQHTYESGPKRTADGEGYGHQGAVYDSYSQDPKRPRY</sequence>
<dbReference type="GO" id="GO:0003723">
    <property type="term" value="F:RNA binding"/>
    <property type="evidence" value="ECO:0007669"/>
    <property type="project" value="UniProtKB-UniRule"/>
</dbReference>
<feature type="compositionally biased region" description="Polar residues" evidence="4">
    <location>
        <begin position="235"/>
        <end position="244"/>
    </location>
</feature>
<dbReference type="Gene3D" id="1.10.720.30">
    <property type="entry name" value="SAP domain"/>
    <property type="match status" value="1"/>
</dbReference>
<feature type="domain" description="RRM" evidence="5">
    <location>
        <begin position="314"/>
        <end position="394"/>
    </location>
</feature>
<dbReference type="SUPFAM" id="SSF68906">
    <property type="entry name" value="SAP domain"/>
    <property type="match status" value="1"/>
</dbReference>
<dbReference type="EMBL" id="BEGY01000076">
    <property type="protein sequence ID" value="GAX82141.1"/>
    <property type="molecule type" value="Genomic_DNA"/>
</dbReference>
<dbReference type="PROSITE" id="PS50102">
    <property type="entry name" value="RRM"/>
    <property type="match status" value="2"/>
</dbReference>
<feature type="domain" description="RRM" evidence="5">
    <location>
        <begin position="492"/>
        <end position="565"/>
    </location>
</feature>
<dbReference type="STRING" id="1157962.A0A250XGD6"/>
<feature type="region of interest" description="Disordered" evidence="4">
    <location>
        <begin position="765"/>
        <end position="801"/>
    </location>
</feature>
<comment type="caution">
    <text evidence="7">The sequence shown here is derived from an EMBL/GenBank/DDBJ whole genome shotgun (WGS) entry which is preliminary data.</text>
</comment>
<feature type="compositionally biased region" description="Basic and acidic residues" evidence="4">
    <location>
        <begin position="272"/>
        <end position="282"/>
    </location>
</feature>
<dbReference type="SMART" id="SM00513">
    <property type="entry name" value="SAP"/>
    <property type="match status" value="1"/>
</dbReference>
<evidence type="ECO:0000256" key="2">
    <source>
        <dbReference type="ARBA" id="ARBA00022884"/>
    </source>
</evidence>
<dbReference type="AlphaFoldDB" id="A0A250XGD6"/>
<dbReference type="InterPro" id="IPR036361">
    <property type="entry name" value="SAP_dom_sf"/>
</dbReference>
<evidence type="ECO:0008006" key="9">
    <source>
        <dbReference type="Google" id="ProtNLM"/>
    </source>
</evidence>
<dbReference type="PANTHER" id="PTHR24012">
    <property type="entry name" value="RNA BINDING PROTEIN"/>
    <property type="match status" value="1"/>
</dbReference>
<accession>A0A250XGD6</accession>
<dbReference type="Proteomes" id="UP000232323">
    <property type="component" value="Unassembled WGS sequence"/>
</dbReference>
<feature type="region of interest" description="Disordered" evidence="4">
    <location>
        <begin position="233"/>
        <end position="282"/>
    </location>
</feature>
<proteinExistence type="predicted"/>
<gene>
    <name evidence="7" type="ORF">CEUSTIGMA_g9569.t1</name>
</gene>
<dbReference type="InterPro" id="IPR003034">
    <property type="entry name" value="SAP_dom"/>
</dbReference>
<dbReference type="Gene3D" id="3.30.70.330">
    <property type="match status" value="2"/>
</dbReference>
<keyword evidence="2 3" id="KW-0694">RNA-binding</keyword>
<evidence type="ECO:0000313" key="7">
    <source>
        <dbReference type="EMBL" id="GAX82141.1"/>
    </source>
</evidence>
<dbReference type="OrthoDB" id="639027at2759"/>
<feature type="domain" description="SAP" evidence="6">
    <location>
        <begin position="5"/>
        <end position="39"/>
    </location>
</feature>
<evidence type="ECO:0000313" key="8">
    <source>
        <dbReference type="Proteomes" id="UP000232323"/>
    </source>
</evidence>